<organism evidence="1 2">
    <name type="scientific">Paraburkholderia unamae</name>
    <dbReference type="NCBI Taxonomy" id="219649"/>
    <lineage>
        <taxon>Bacteria</taxon>
        <taxon>Pseudomonadati</taxon>
        <taxon>Pseudomonadota</taxon>
        <taxon>Betaproteobacteria</taxon>
        <taxon>Burkholderiales</taxon>
        <taxon>Burkholderiaceae</taxon>
        <taxon>Paraburkholderia</taxon>
    </lineage>
</organism>
<dbReference type="Proteomes" id="UP001392318">
    <property type="component" value="Unassembled WGS sequence"/>
</dbReference>
<evidence type="ECO:0000313" key="2">
    <source>
        <dbReference type="Proteomes" id="UP001392318"/>
    </source>
</evidence>
<gene>
    <name evidence="1" type="ORF">VSR83_22490</name>
</gene>
<accession>A0ACC6RMD9</accession>
<proteinExistence type="predicted"/>
<dbReference type="EMBL" id="JAYMRU010000016">
    <property type="protein sequence ID" value="MEM5402816.1"/>
    <property type="molecule type" value="Genomic_DNA"/>
</dbReference>
<keyword evidence="2" id="KW-1185">Reference proteome</keyword>
<name>A0ACC6RMD9_9BURK</name>
<protein>
    <submittedName>
        <fullName evidence="1">Uncharacterized protein</fullName>
    </submittedName>
</protein>
<reference evidence="1" key="1">
    <citation type="submission" date="2024-01" db="EMBL/GenBank/DDBJ databases">
        <title>The diversity of rhizobia nodulating Mimosa spp. in eleven states of Brazil covering several biomes is determined by host plant, location, and edaphic factors.</title>
        <authorList>
            <person name="Rouws L."/>
            <person name="Barauna A."/>
            <person name="Beukes C."/>
            <person name="De Faria S.M."/>
            <person name="Gross E."/>
            <person name="Dos Reis Junior F.B."/>
            <person name="Simon M."/>
            <person name="Maluk M."/>
            <person name="Odee D.W."/>
            <person name="Kenicer G."/>
            <person name="Young J.P.W."/>
            <person name="Reis V.M."/>
            <person name="Zilli J."/>
            <person name="James E.K."/>
        </authorList>
    </citation>
    <scope>NUCLEOTIDE SEQUENCE</scope>
    <source>
        <strain evidence="1">JPY452</strain>
    </source>
</reference>
<evidence type="ECO:0000313" key="1">
    <source>
        <dbReference type="EMBL" id="MEM5402816.1"/>
    </source>
</evidence>
<sequence>MERPDCTTGECASQRIFARWRRLGDSLRCPCGAAVTIPATWLMLLAALSVEGFFRDNGNGHSKAQYHGIAYFASEYSCSTADD</sequence>
<comment type="caution">
    <text evidence="1">The sequence shown here is derived from an EMBL/GenBank/DDBJ whole genome shotgun (WGS) entry which is preliminary data.</text>
</comment>